<name>A0A3B0UKD9_9ZZZZ</name>
<protein>
    <recommendedName>
        <fullName evidence="2">Outer membrane protein beta-barrel domain-containing protein</fullName>
    </recommendedName>
</protein>
<proteinExistence type="predicted"/>
<dbReference type="EMBL" id="UOET01000286">
    <property type="protein sequence ID" value="VAW28773.1"/>
    <property type="molecule type" value="Genomic_DNA"/>
</dbReference>
<gene>
    <name evidence="1" type="ORF">MNBD_BACTEROID07-2072</name>
</gene>
<accession>A0A3B0UKD9</accession>
<evidence type="ECO:0008006" key="2">
    <source>
        <dbReference type="Google" id="ProtNLM"/>
    </source>
</evidence>
<evidence type="ECO:0000313" key="1">
    <source>
        <dbReference type="EMBL" id="VAW28773.1"/>
    </source>
</evidence>
<reference evidence="1" key="1">
    <citation type="submission" date="2018-06" db="EMBL/GenBank/DDBJ databases">
        <authorList>
            <person name="Zhirakovskaya E."/>
        </authorList>
    </citation>
    <scope>NUCLEOTIDE SEQUENCE</scope>
</reference>
<sequence length="213" mass="24580">MKQNFLRAMLLALPLLGFLNLSAQNKTDKFAPKYKNTFLVGINLATNGTGNQLSYFYRNEYIRRVNRFFEAGLGLGFFNYQHHPSTLYSSGYGNHKHYEELSQTSIVSLDIMGYFDIINSGRSLLRLGFGYSTRFVNAISPQATFWYYNEFLKKSLFYTQYLTEKGIDGGLIVHLEYGYRITPHFAPSFSLRFYSEGKYVSLSMAGINFSYLF</sequence>
<dbReference type="AlphaFoldDB" id="A0A3B0UKD9"/>
<organism evidence="1">
    <name type="scientific">hydrothermal vent metagenome</name>
    <dbReference type="NCBI Taxonomy" id="652676"/>
    <lineage>
        <taxon>unclassified sequences</taxon>
        <taxon>metagenomes</taxon>
        <taxon>ecological metagenomes</taxon>
    </lineage>
</organism>